<evidence type="ECO:0000313" key="3">
    <source>
        <dbReference type="Proteomes" id="UP000799779"/>
    </source>
</evidence>
<evidence type="ECO:0000256" key="1">
    <source>
        <dbReference type="SAM" id="MobiDB-lite"/>
    </source>
</evidence>
<organism evidence="2 3">
    <name type="scientific">Amniculicola lignicola CBS 123094</name>
    <dbReference type="NCBI Taxonomy" id="1392246"/>
    <lineage>
        <taxon>Eukaryota</taxon>
        <taxon>Fungi</taxon>
        <taxon>Dikarya</taxon>
        <taxon>Ascomycota</taxon>
        <taxon>Pezizomycotina</taxon>
        <taxon>Dothideomycetes</taxon>
        <taxon>Pleosporomycetidae</taxon>
        <taxon>Pleosporales</taxon>
        <taxon>Amniculicolaceae</taxon>
        <taxon>Amniculicola</taxon>
    </lineage>
</organism>
<sequence>MEGNLPSPRPSILDASNTQKAAVLLSLSSWLAYGGCCENYNPPPHNECRPVHEKTATCVTTQRLPDAKLYRIVPKRSDSQPFQRQRPQTHGSTLHQPYRGAEKRGSPSPSVRTSISTSSIPHARTGEVQVPAVSVQR</sequence>
<name>A0A6A5W0R3_9PLEO</name>
<gene>
    <name evidence="2" type="ORF">P154DRAFT_526231</name>
</gene>
<dbReference type="EMBL" id="ML977637">
    <property type="protein sequence ID" value="KAF1995522.1"/>
    <property type="molecule type" value="Genomic_DNA"/>
</dbReference>
<proteinExistence type="predicted"/>
<feature type="compositionally biased region" description="Low complexity" evidence="1">
    <location>
        <begin position="106"/>
        <end position="121"/>
    </location>
</feature>
<reference evidence="2" key="1">
    <citation type="journal article" date="2020" name="Stud. Mycol.">
        <title>101 Dothideomycetes genomes: a test case for predicting lifestyles and emergence of pathogens.</title>
        <authorList>
            <person name="Haridas S."/>
            <person name="Albert R."/>
            <person name="Binder M."/>
            <person name="Bloem J."/>
            <person name="Labutti K."/>
            <person name="Salamov A."/>
            <person name="Andreopoulos B."/>
            <person name="Baker S."/>
            <person name="Barry K."/>
            <person name="Bills G."/>
            <person name="Bluhm B."/>
            <person name="Cannon C."/>
            <person name="Castanera R."/>
            <person name="Culley D."/>
            <person name="Daum C."/>
            <person name="Ezra D."/>
            <person name="Gonzalez J."/>
            <person name="Henrissat B."/>
            <person name="Kuo A."/>
            <person name="Liang C."/>
            <person name="Lipzen A."/>
            <person name="Lutzoni F."/>
            <person name="Magnuson J."/>
            <person name="Mondo S."/>
            <person name="Nolan M."/>
            <person name="Ohm R."/>
            <person name="Pangilinan J."/>
            <person name="Park H.-J."/>
            <person name="Ramirez L."/>
            <person name="Alfaro M."/>
            <person name="Sun H."/>
            <person name="Tritt A."/>
            <person name="Yoshinaga Y."/>
            <person name="Zwiers L.-H."/>
            <person name="Turgeon B."/>
            <person name="Goodwin S."/>
            <person name="Spatafora J."/>
            <person name="Crous P."/>
            <person name="Grigoriev I."/>
        </authorList>
    </citation>
    <scope>NUCLEOTIDE SEQUENCE</scope>
    <source>
        <strain evidence="2">CBS 123094</strain>
    </source>
</reference>
<feature type="compositionally biased region" description="Polar residues" evidence="1">
    <location>
        <begin position="79"/>
        <end position="95"/>
    </location>
</feature>
<dbReference type="Proteomes" id="UP000799779">
    <property type="component" value="Unassembled WGS sequence"/>
</dbReference>
<dbReference type="AlphaFoldDB" id="A0A6A5W0R3"/>
<accession>A0A6A5W0R3</accession>
<keyword evidence="3" id="KW-1185">Reference proteome</keyword>
<evidence type="ECO:0000313" key="2">
    <source>
        <dbReference type="EMBL" id="KAF1995522.1"/>
    </source>
</evidence>
<feature type="region of interest" description="Disordered" evidence="1">
    <location>
        <begin position="71"/>
        <end position="137"/>
    </location>
</feature>
<protein>
    <submittedName>
        <fullName evidence="2">Uncharacterized protein</fullName>
    </submittedName>
</protein>